<dbReference type="GO" id="GO:0003677">
    <property type="term" value="F:DNA binding"/>
    <property type="evidence" value="ECO:0007669"/>
    <property type="project" value="UniProtKB-KW"/>
</dbReference>
<dbReference type="InterPro" id="IPR013762">
    <property type="entry name" value="Integrase-like_cat_sf"/>
</dbReference>
<evidence type="ECO:0000313" key="4">
    <source>
        <dbReference type="EMBL" id="PQJ12358.1"/>
    </source>
</evidence>
<dbReference type="Gene3D" id="1.10.150.130">
    <property type="match status" value="1"/>
</dbReference>
<dbReference type="EMBL" id="PPSL01000001">
    <property type="protein sequence ID" value="PQJ12358.1"/>
    <property type="molecule type" value="Genomic_DNA"/>
</dbReference>
<dbReference type="Gene3D" id="1.10.443.10">
    <property type="entry name" value="Intergrase catalytic core"/>
    <property type="match status" value="1"/>
</dbReference>
<evidence type="ECO:0000259" key="3">
    <source>
        <dbReference type="Pfam" id="PF13102"/>
    </source>
</evidence>
<proteinExistence type="predicted"/>
<reference evidence="4 5" key="1">
    <citation type="submission" date="2018-01" db="EMBL/GenBank/DDBJ databases">
        <title>A novel member of the phylum Bacteroidetes isolated from glacier ice.</title>
        <authorList>
            <person name="Liu Q."/>
            <person name="Xin Y.-H."/>
        </authorList>
    </citation>
    <scope>NUCLEOTIDE SEQUENCE [LARGE SCALE GENOMIC DNA]</scope>
    <source>
        <strain evidence="4 5">RB1R16</strain>
    </source>
</reference>
<evidence type="ECO:0000313" key="5">
    <source>
        <dbReference type="Proteomes" id="UP000239872"/>
    </source>
</evidence>
<feature type="domain" description="Phage integrase SAM-like" evidence="3">
    <location>
        <begin position="120"/>
        <end position="223"/>
    </location>
</feature>
<accession>A0A2S7T098</accession>
<name>A0A2S7T098_9BACT</name>
<evidence type="ECO:0000256" key="1">
    <source>
        <dbReference type="ARBA" id="ARBA00023125"/>
    </source>
</evidence>
<keyword evidence="5" id="KW-1185">Reference proteome</keyword>
<dbReference type="Proteomes" id="UP000239872">
    <property type="component" value="Unassembled WGS sequence"/>
</dbReference>
<keyword evidence="2" id="KW-0233">DNA recombination</keyword>
<dbReference type="Pfam" id="PF13102">
    <property type="entry name" value="Phage_int_SAM_5"/>
    <property type="match status" value="1"/>
</dbReference>
<evidence type="ECO:0000256" key="2">
    <source>
        <dbReference type="ARBA" id="ARBA00023172"/>
    </source>
</evidence>
<dbReference type="InterPro" id="IPR010998">
    <property type="entry name" value="Integrase_recombinase_N"/>
</dbReference>
<dbReference type="AlphaFoldDB" id="A0A2S7T098"/>
<dbReference type="GO" id="GO:0015074">
    <property type="term" value="P:DNA integration"/>
    <property type="evidence" value="ECO:0007669"/>
    <property type="project" value="InterPro"/>
</dbReference>
<sequence>MMATTRLIFFPNKLKKSKKTGRIPMYLRILHLGVKAEARLNADVNEKDLALWNERTMSFEQRDNKVNNRIYSIKTAFEKLEIQKNYILTALTAKSIITELTGPPNSEIKTQVLALEYVDEYFNRHVVNNKSYVYNTVKTYRKAVNHFKNYIAKNRLNGLLLNQYTHEHAQGFKCYLTSDYDAILKKAMTEVSASSVICKMKVIFSNAMDSDLISKNPFTKIKITTVSPPKPKLTLAELKRISEIDLAEFEGLEIYRDIFLFSCYTGLSYNDFSALKRSTLCKTDFGLKIASSRGKTSMVIEQLLIDQAQNILKKYENHPQVKICDTLLPPRSMTQINIHLKIISTIGKVNKKLSTSIGRCTCRQLLSEAGVQDPLVIHSIMGWSTAKSIDFKYYSITDTLLNEAKLKFQLYLNTIK</sequence>
<keyword evidence="1" id="KW-0238">DNA-binding</keyword>
<dbReference type="GO" id="GO:0006310">
    <property type="term" value="P:DNA recombination"/>
    <property type="evidence" value="ECO:0007669"/>
    <property type="project" value="UniProtKB-KW"/>
</dbReference>
<dbReference type="InterPro" id="IPR025269">
    <property type="entry name" value="SAM-like_dom"/>
</dbReference>
<dbReference type="InterPro" id="IPR011010">
    <property type="entry name" value="DNA_brk_join_enz"/>
</dbReference>
<gene>
    <name evidence="4" type="ORF">CJD36_000975</name>
</gene>
<protein>
    <recommendedName>
        <fullName evidence="3">Phage integrase SAM-like domain-containing protein</fullName>
    </recommendedName>
</protein>
<dbReference type="SUPFAM" id="SSF56349">
    <property type="entry name" value="DNA breaking-rejoining enzymes"/>
    <property type="match status" value="1"/>
</dbReference>
<organism evidence="4 5">
    <name type="scientific">Flavipsychrobacter stenotrophus</name>
    <dbReference type="NCBI Taxonomy" id="2077091"/>
    <lineage>
        <taxon>Bacteria</taxon>
        <taxon>Pseudomonadati</taxon>
        <taxon>Bacteroidota</taxon>
        <taxon>Chitinophagia</taxon>
        <taxon>Chitinophagales</taxon>
        <taxon>Chitinophagaceae</taxon>
        <taxon>Flavipsychrobacter</taxon>
    </lineage>
</organism>
<comment type="caution">
    <text evidence="4">The sequence shown here is derived from an EMBL/GenBank/DDBJ whole genome shotgun (WGS) entry which is preliminary data.</text>
</comment>